<feature type="binding site" evidence="8">
    <location>
        <position position="122"/>
    </location>
    <ligand>
        <name>Mg(2+)</name>
        <dbReference type="ChEBI" id="CHEBI:18420"/>
    </ligand>
</feature>
<dbReference type="GO" id="GO:0004525">
    <property type="term" value="F:ribonuclease III activity"/>
    <property type="evidence" value="ECO:0007669"/>
    <property type="project" value="UniProtKB-UniRule"/>
</dbReference>
<evidence type="ECO:0000256" key="4">
    <source>
        <dbReference type="ARBA" id="ARBA00022722"/>
    </source>
</evidence>
<comment type="function">
    <text evidence="8">Digests double-stranded RNA. Involved in the processing of primary rRNA transcript to yield the immediate precursors to the large and small rRNAs (23S and 16S). Processes some mRNAs, and tRNAs when they are encoded in the rRNA operon. Processes pre-crRNA and tracrRNA of type II CRISPR loci if present in the organism.</text>
</comment>
<feature type="domain" description="RNase III" evidence="10">
    <location>
        <begin position="18"/>
        <end position="133"/>
    </location>
</feature>
<dbReference type="Pfam" id="PF00035">
    <property type="entry name" value="dsrm"/>
    <property type="match status" value="1"/>
</dbReference>
<feature type="binding site" evidence="8">
    <location>
        <position position="46"/>
    </location>
    <ligand>
        <name>Mg(2+)</name>
        <dbReference type="ChEBI" id="CHEBI:18420"/>
    </ligand>
</feature>
<evidence type="ECO:0000259" key="9">
    <source>
        <dbReference type="PROSITE" id="PS50137"/>
    </source>
</evidence>
<keyword evidence="4 8" id="KW-0540">Nuclease</keyword>
<dbReference type="GO" id="GO:0006397">
    <property type="term" value="P:mRNA processing"/>
    <property type="evidence" value="ECO:0007669"/>
    <property type="project" value="UniProtKB-UniRule"/>
</dbReference>
<evidence type="ECO:0000256" key="5">
    <source>
        <dbReference type="ARBA" id="ARBA00022759"/>
    </source>
</evidence>
<feature type="domain" description="DRBM" evidence="9">
    <location>
        <begin position="158"/>
        <end position="227"/>
    </location>
</feature>
<dbReference type="SUPFAM" id="SSF69065">
    <property type="entry name" value="RNase III domain-like"/>
    <property type="match status" value="1"/>
</dbReference>
<dbReference type="InterPro" id="IPR011907">
    <property type="entry name" value="RNase_III"/>
</dbReference>
<sequence length="227" mass="24322">MNHKAPQPDTAGWLAALIGRPPRDPARFSQALTHGSANPVNYERLEFLGDRVLGLLVSEWVFDRFAGEPEGKLSRRFNALVSGETCAEVARDAGVPAHLILGKQARDDGAANSDNVLGDVMEALIGALYLEAGLDEARTLVRRLWADRVDTQTAAPRHPKSALQEWAAANKRKPPEYEIKDRSGPQHALRFVVAVTIKGAGEASATGGSKQEAETAAAAALLEKLTG</sequence>
<evidence type="ECO:0000259" key="10">
    <source>
        <dbReference type="PROSITE" id="PS50142"/>
    </source>
</evidence>
<keyword evidence="5 8" id="KW-0255">Endonuclease</keyword>
<dbReference type="Pfam" id="PF14622">
    <property type="entry name" value="Ribonucleas_3_3"/>
    <property type="match status" value="1"/>
</dbReference>
<dbReference type="PROSITE" id="PS00517">
    <property type="entry name" value="RNASE_3_1"/>
    <property type="match status" value="1"/>
</dbReference>
<dbReference type="Gene3D" id="3.30.160.20">
    <property type="match status" value="1"/>
</dbReference>
<keyword evidence="8" id="KW-0460">Magnesium</keyword>
<keyword evidence="7 8" id="KW-0694">RNA-binding</keyword>
<dbReference type="AlphaFoldDB" id="A0A249MVQ6"/>
<name>A0A249MVQ6_SPHXE</name>
<keyword evidence="6 8" id="KW-0378">Hydrolase</keyword>
<evidence type="ECO:0000256" key="3">
    <source>
        <dbReference type="ARBA" id="ARBA00022664"/>
    </source>
</evidence>
<keyword evidence="8" id="KW-0479">Metal-binding</keyword>
<dbReference type="GO" id="GO:0006364">
    <property type="term" value="P:rRNA processing"/>
    <property type="evidence" value="ECO:0007669"/>
    <property type="project" value="UniProtKB-UniRule"/>
</dbReference>
<comment type="similarity">
    <text evidence="2">Belongs to the ribonuclease III family.</text>
</comment>
<gene>
    <name evidence="8 11" type="primary">rnc</name>
    <name evidence="11" type="ORF">CJD35_12925</name>
</gene>
<dbReference type="RefSeq" id="WP_017184444.1">
    <property type="nucleotide sequence ID" value="NZ_CP022745.1"/>
</dbReference>
<protein>
    <recommendedName>
        <fullName evidence="8">Ribonuclease 3</fullName>
        <ecNumber evidence="8">3.1.26.3</ecNumber>
    </recommendedName>
    <alternativeName>
        <fullName evidence="8">Ribonuclease III</fullName>
        <shortName evidence="8">RNase III</shortName>
    </alternativeName>
</protein>
<dbReference type="SMART" id="SM00358">
    <property type="entry name" value="DSRM"/>
    <property type="match status" value="1"/>
</dbReference>
<dbReference type="HAMAP" id="MF_00104">
    <property type="entry name" value="RNase_III"/>
    <property type="match status" value="1"/>
</dbReference>
<dbReference type="EMBL" id="CP022745">
    <property type="protein sequence ID" value="ASY45237.1"/>
    <property type="molecule type" value="Genomic_DNA"/>
</dbReference>
<feature type="active site" evidence="8">
    <location>
        <position position="122"/>
    </location>
</feature>
<dbReference type="GO" id="GO:0003725">
    <property type="term" value="F:double-stranded RNA binding"/>
    <property type="evidence" value="ECO:0007669"/>
    <property type="project" value="TreeGrafter"/>
</dbReference>
<dbReference type="GO" id="GO:0008033">
    <property type="term" value="P:tRNA processing"/>
    <property type="evidence" value="ECO:0007669"/>
    <property type="project" value="UniProtKB-KW"/>
</dbReference>
<dbReference type="EC" id="3.1.26.3" evidence="8"/>
<evidence type="ECO:0000256" key="1">
    <source>
        <dbReference type="ARBA" id="ARBA00000109"/>
    </source>
</evidence>
<dbReference type="PANTHER" id="PTHR11207">
    <property type="entry name" value="RIBONUCLEASE III"/>
    <property type="match status" value="1"/>
</dbReference>
<evidence type="ECO:0000256" key="6">
    <source>
        <dbReference type="ARBA" id="ARBA00022801"/>
    </source>
</evidence>
<dbReference type="KEGG" id="shyd:CJD35_12925"/>
<evidence type="ECO:0000313" key="12">
    <source>
        <dbReference type="Proteomes" id="UP000217141"/>
    </source>
</evidence>
<dbReference type="Proteomes" id="UP000217141">
    <property type="component" value="Chromosome I"/>
</dbReference>
<dbReference type="PANTHER" id="PTHR11207:SF0">
    <property type="entry name" value="RIBONUCLEASE 3"/>
    <property type="match status" value="1"/>
</dbReference>
<reference evidence="11 12" key="1">
    <citation type="submission" date="2017-08" db="EMBL/GenBank/DDBJ databases">
        <title>Whole Genome Sequence of Sphingobium hydrophobicum C1: Insights into Adaption to the Electronic-waste Contaminated Sediment.</title>
        <authorList>
            <person name="Song D."/>
            <person name="Chen X."/>
            <person name="Xu M."/>
        </authorList>
    </citation>
    <scope>NUCLEOTIDE SEQUENCE [LARGE SCALE GENOMIC DNA]</scope>
    <source>
        <strain evidence="11 12">C1</strain>
    </source>
</reference>
<keyword evidence="8" id="KW-0698">rRNA processing</keyword>
<evidence type="ECO:0000313" key="11">
    <source>
        <dbReference type="EMBL" id="ASY45237.1"/>
    </source>
</evidence>
<dbReference type="CDD" id="cd10845">
    <property type="entry name" value="DSRM_RNAse_III_family"/>
    <property type="match status" value="1"/>
</dbReference>
<dbReference type="Gene3D" id="1.10.1520.10">
    <property type="entry name" value="Ribonuclease III domain"/>
    <property type="match status" value="1"/>
</dbReference>
<dbReference type="InterPro" id="IPR014720">
    <property type="entry name" value="dsRBD_dom"/>
</dbReference>
<feature type="active site" evidence="8">
    <location>
        <position position="50"/>
    </location>
</feature>
<dbReference type="InterPro" id="IPR000999">
    <property type="entry name" value="RNase_III_dom"/>
</dbReference>
<keyword evidence="8" id="KW-0699">rRNA-binding</keyword>
<organism evidence="11 12">
    <name type="scientific">Sphingobium xenophagum</name>
    <dbReference type="NCBI Taxonomy" id="121428"/>
    <lineage>
        <taxon>Bacteria</taxon>
        <taxon>Pseudomonadati</taxon>
        <taxon>Pseudomonadota</taxon>
        <taxon>Alphaproteobacteria</taxon>
        <taxon>Sphingomonadales</taxon>
        <taxon>Sphingomonadaceae</taxon>
        <taxon>Sphingobium</taxon>
    </lineage>
</organism>
<comment type="catalytic activity">
    <reaction evidence="1 8">
        <text>Endonucleolytic cleavage to 5'-phosphomonoester.</text>
        <dbReference type="EC" id="3.1.26.3"/>
    </reaction>
</comment>
<dbReference type="GO" id="GO:0019843">
    <property type="term" value="F:rRNA binding"/>
    <property type="evidence" value="ECO:0007669"/>
    <property type="project" value="UniProtKB-KW"/>
</dbReference>
<accession>A0A249MVQ6</accession>
<comment type="cofactor">
    <cofactor evidence="8">
        <name>Mg(2+)</name>
        <dbReference type="ChEBI" id="CHEBI:18420"/>
    </cofactor>
</comment>
<keyword evidence="3 8" id="KW-0507">mRNA processing</keyword>
<feature type="binding site" evidence="8">
    <location>
        <position position="119"/>
    </location>
    <ligand>
        <name>Mg(2+)</name>
        <dbReference type="ChEBI" id="CHEBI:18420"/>
    </ligand>
</feature>
<dbReference type="SUPFAM" id="SSF54768">
    <property type="entry name" value="dsRNA-binding domain-like"/>
    <property type="match status" value="1"/>
</dbReference>
<dbReference type="NCBIfam" id="TIGR02191">
    <property type="entry name" value="RNaseIII"/>
    <property type="match status" value="1"/>
</dbReference>
<dbReference type="SMART" id="SM00535">
    <property type="entry name" value="RIBOc"/>
    <property type="match status" value="1"/>
</dbReference>
<dbReference type="GO" id="GO:0010468">
    <property type="term" value="P:regulation of gene expression"/>
    <property type="evidence" value="ECO:0007669"/>
    <property type="project" value="TreeGrafter"/>
</dbReference>
<evidence type="ECO:0000256" key="7">
    <source>
        <dbReference type="ARBA" id="ARBA00022884"/>
    </source>
</evidence>
<dbReference type="GO" id="GO:0046872">
    <property type="term" value="F:metal ion binding"/>
    <property type="evidence" value="ECO:0007669"/>
    <property type="project" value="UniProtKB-KW"/>
</dbReference>
<dbReference type="InterPro" id="IPR036389">
    <property type="entry name" value="RNase_III_sf"/>
</dbReference>
<comment type="subunit">
    <text evidence="8">Homodimer.</text>
</comment>
<comment type="subcellular location">
    <subcellularLocation>
        <location evidence="8">Cytoplasm</location>
    </subcellularLocation>
</comment>
<dbReference type="PROSITE" id="PS50142">
    <property type="entry name" value="RNASE_3_2"/>
    <property type="match status" value="1"/>
</dbReference>
<evidence type="ECO:0000256" key="8">
    <source>
        <dbReference type="HAMAP-Rule" id="MF_00104"/>
    </source>
</evidence>
<dbReference type="CDD" id="cd00593">
    <property type="entry name" value="RIBOc"/>
    <property type="match status" value="1"/>
</dbReference>
<keyword evidence="8" id="KW-0819">tRNA processing</keyword>
<proteinExistence type="inferred from homology"/>
<dbReference type="GO" id="GO:0005737">
    <property type="term" value="C:cytoplasm"/>
    <property type="evidence" value="ECO:0007669"/>
    <property type="project" value="UniProtKB-SubCell"/>
</dbReference>
<dbReference type="PROSITE" id="PS50137">
    <property type="entry name" value="DS_RBD"/>
    <property type="match status" value="1"/>
</dbReference>
<evidence type="ECO:0000256" key="2">
    <source>
        <dbReference type="ARBA" id="ARBA00010183"/>
    </source>
</evidence>
<keyword evidence="8" id="KW-0963">Cytoplasm</keyword>